<dbReference type="Proteomes" id="UP000636004">
    <property type="component" value="Unassembled WGS sequence"/>
</dbReference>
<evidence type="ECO:0000313" key="3">
    <source>
        <dbReference type="Proteomes" id="UP000636004"/>
    </source>
</evidence>
<gene>
    <name evidence="2" type="ORF">GCM10007028_09390</name>
</gene>
<sequence length="1522" mass="160958">MNNANPDICLDGAGYSFRDLNSFVTDGGNGIVWYTAATGGTSYNPNELVTEGTYYVGDISGNCGTRSAVTVNFTVDGIDQVLDRIYCSKENATFQSYIDDVLKPFIPADVTVQIYGDLELTTPVNPSDVIPVEAKTYYMVLTDSGGCTGQIESGQIGVFSTPSDPSPELQQLFCSGSNPTVADLNTNTNLFYNWYESLDSNGDPIIPALLPTDALVDGNTYYMQIEGVFCSSNPVAVVVEINTEESGISSSLSYCENNLPVTSFNLFDELGDPKDATGTWVGPETTSNGYLGTVNISGLTAGSHVFSYTVLANGSCPDLISTVTIEIEQPLSSGTPTNSGPITFCEASLPTAFDLNAQLTGADPDGQWTAGNSSSGMMISSPIDLTSYTPGTYYFSYTQNISPSICLEETTTIQVDILTDPNAGNAVNQSFCENDLANNSPFDLFMALDGSQSNNNGVWRDANNNTISNSLDISSFTFLNSPYLFNYTIGDGDCIDTETITINVEEGPESGAANSPAVFCLGLAPTNYNLFDLLTGADLIGNWYVGTDNLGETTSNEIDLSLLANGTYNYTYEVAAIGTCTDELVTVQIVINLPPNSGTPSGATYCENELGSNSPLDLFTRLTGADPGGVWSDDNATGALTGSQVDLTNLAVGFYNYTYTITALNGCVSSSTVVVSVENAPESGIATQAVEFCEESAPTNFDLFSLLTGADQTGTWYSGTDNSGAVTNNPIDLIGFTEGVYNYTYEVAPIGTCTDELVTVQIIINPLPNTGIPSDVTFCENDLAANSPFDLFMQLDGADLGGVWSDDSTSGVLSGSQIDLTNLAVGFYNYTYTISDAQGCEGSATVVVTIAEALESGTANPPAEFCKVDLTPSQTFNLFDLLSGANLTGTWSDDNATGTLSGSSVMLDNLPIGTSNFTYTLDPIGSCIDEPVTVSININEILPPAAEAVQDFCDNAAIIDLVVTGVSVKWYDALTGGNLLDNTTILIDKQTYYASQTDAVTGCESALRTAVVANINQSPIPGNALPLAVCDSDNSVDLFNALDGTQDTGGTWQNDDGVGSLVGNSFDATGVVPGSYQFTYIVAGISPCIDAQVTITLNVEAPLNAGTSNTLNICSDNGTTDLFSLIEPADFGGTWSPALTSGTGLFDPLLDAEGTYTYTLTNSCGVFSSDVIVTVSQAPDAGTGNSVAICQGDDTLDLFDLLGSTAQTGGEWLPELASGTGVFDPAVDVQGIYKYTVKSSAPCVLEDSAEVTVTVNDSPSVVVIDPNPEFCLSNRPTVSDLESSIESIGTVNWYEDALLTKLLLSTDYLIDNADYFATQTNSTGCESSAAVQISVTLYDTSTPTIIDSNADYCINDEPTINDLSLNIVEYISEASNIIWYDSETGGTAYDNWSVLSEGTYYAALINTTTRCESSIRLSVTPDLTACGELEIPDGFSPNGDGINDTLDVDFLGVLYPNFNMEIYNRYGNMVYKGGANTPRFDGTSNQSSGVAKGDLPVGVYFYIFDYQDGENPPEQGRIYLSR</sequence>
<name>A0A918V6Y2_9FLAO</name>
<dbReference type="NCBIfam" id="TIGR04131">
    <property type="entry name" value="Bac_Flav_CTERM"/>
    <property type="match status" value="1"/>
</dbReference>
<reference evidence="2" key="2">
    <citation type="submission" date="2020-09" db="EMBL/GenBank/DDBJ databases">
        <authorList>
            <person name="Sun Q."/>
            <person name="Kim S."/>
        </authorList>
    </citation>
    <scope>NUCLEOTIDE SEQUENCE</scope>
    <source>
        <strain evidence="2">KCTC 12710</strain>
    </source>
</reference>
<evidence type="ECO:0000259" key="1">
    <source>
        <dbReference type="Pfam" id="PF19081"/>
    </source>
</evidence>
<evidence type="ECO:0000313" key="2">
    <source>
        <dbReference type="EMBL" id="GGZ74211.1"/>
    </source>
</evidence>
<dbReference type="Pfam" id="PF13585">
    <property type="entry name" value="CHU_C"/>
    <property type="match status" value="1"/>
</dbReference>
<organism evidence="2 3">
    <name type="scientific">Algibacter mikhailovii</name>
    <dbReference type="NCBI Taxonomy" id="425498"/>
    <lineage>
        <taxon>Bacteria</taxon>
        <taxon>Pseudomonadati</taxon>
        <taxon>Bacteroidota</taxon>
        <taxon>Flavobacteriia</taxon>
        <taxon>Flavobacteriales</taxon>
        <taxon>Flavobacteriaceae</taxon>
        <taxon>Algibacter</taxon>
    </lineage>
</organism>
<dbReference type="InterPro" id="IPR026341">
    <property type="entry name" value="T9SS_type_B"/>
</dbReference>
<dbReference type="InterPro" id="IPR044023">
    <property type="entry name" value="Ig_7"/>
</dbReference>
<accession>A0A918V6Y2</accession>
<feature type="domain" description="Ig-like" evidence="1">
    <location>
        <begin position="949"/>
        <end position="1016"/>
    </location>
</feature>
<keyword evidence="3" id="KW-1185">Reference proteome</keyword>
<dbReference type="EMBL" id="BMWZ01000002">
    <property type="protein sequence ID" value="GGZ74211.1"/>
    <property type="molecule type" value="Genomic_DNA"/>
</dbReference>
<proteinExistence type="predicted"/>
<dbReference type="Pfam" id="PF19081">
    <property type="entry name" value="Ig_7"/>
    <property type="match status" value="1"/>
</dbReference>
<reference evidence="2" key="1">
    <citation type="journal article" date="2014" name="Int. J. Syst. Evol. Microbiol.">
        <title>Complete genome sequence of Corynebacterium casei LMG S-19264T (=DSM 44701T), isolated from a smear-ripened cheese.</title>
        <authorList>
            <consortium name="US DOE Joint Genome Institute (JGI-PGF)"/>
            <person name="Walter F."/>
            <person name="Albersmeier A."/>
            <person name="Kalinowski J."/>
            <person name="Ruckert C."/>
        </authorList>
    </citation>
    <scope>NUCLEOTIDE SEQUENCE</scope>
    <source>
        <strain evidence="2">KCTC 12710</strain>
    </source>
</reference>
<comment type="caution">
    <text evidence="2">The sequence shown here is derived from an EMBL/GenBank/DDBJ whole genome shotgun (WGS) entry which is preliminary data.</text>
</comment>
<protein>
    <recommendedName>
        <fullName evidence="1">Ig-like domain-containing protein</fullName>
    </recommendedName>
</protein>